<evidence type="ECO:0000256" key="3">
    <source>
        <dbReference type="ARBA" id="ARBA00022737"/>
    </source>
</evidence>
<evidence type="ECO:0000256" key="2">
    <source>
        <dbReference type="ARBA" id="ARBA00022448"/>
    </source>
</evidence>
<proteinExistence type="inferred from homology"/>
<keyword evidence="3" id="KW-0677">Repeat</keyword>
<dbReference type="Pfam" id="PF03471">
    <property type="entry name" value="CorC_HlyC"/>
    <property type="match status" value="1"/>
</dbReference>
<feature type="domain" description="CBS" evidence="9">
    <location>
        <begin position="67"/>
        <end position="126"/>
    </location>
</feature>
<organism evidence="10">
    <name type="scientific">hydrothermal vent metagenome</name>
    <dbReference type="NCBI Taxonomy" id="652676"/>
    <lineage>
        <taxon>unclassified sequences</taxon>
        <taxon>metagenomes</taxon>
        <taxon>ecological metagenomes</taxon>
    </lineage>
</organism>
<evidence type="ECO:0000256" key="6">
    <source>
        <dbReference type="ARBA" id="ARBA00023285"/>
    </source>
</evidence>
<dbReference type="InterPro" id="IPR054115">
    <property type="entry name" value="CorC_N"/>
</dbReference>
<comment type="function">
    <text evidence="7">Plays a role in the transport of magnesium and cobalt ions.</text>
</comment>
<keyword evidence="4" id="KW-0460">Magnesium</keyword>
<dbReference type="Gene3D" id="3.30.465.10">
    <property type="match status" value="1"/>
</dbReference>
<feature type="domain" description="CBS" evidence="9">
    <location>
        <begin position="133"/>
        <end position="190"/>
    </location>
</feature>
<dbReference type="SMART" id="SM00116">
    <property type="entry name" value="CBS"/>
    <property type="match status" value="2"/>
</dbReference>
<dbReference type="InterPro" id="IPR000644">
    <property type="entry name" value="CBS_dom"/>
</dbReference>
<dbReference type="InterPro" id="IPR005170">
    <property type="entry name" value="Transptr-assoc_dom"/>
</dbReference>
<evidence type="ECO:0000256" key="5">
    <source>
        <dbReference type="ARBA" id="ARBA00023122"/>
    </source>
</evidence>
<sequence length="290" mass="32302">MTDKASSGNTLSWIERIGRALKGEPKDRDQLIHLLRDAQKRGLFDADAQSMIEGVLAVSDMQVRDILIPRSQMVVINRNDSPEDIIPVAIESGHSRFPVVGDDRDDVIGVLLAKDLLRYSSRNGSEHFSIRDILRKPVFVPESKRLNVLLKEFRASRNHLAIVVDEYGSVAGMVTIEDVLEQIVGEIEDEHDIDEDTFIRKHSDVSYTVKALTPVEDFNEYFGAGLSDEEFDTIGGLITHEFGHLPKRGETIILGNQSFQVTNADNRRINLLKVTLLLNPNATGAASSTN</sequence>
<dbReference type="InterPro" id="IPR044751">
    <property type="entry name" value="Ion_transp-like_CBS"/>
</dbReference>
<dbReference type="PANTHER" id="PTHR22777:SF27">
    <property type="entry name" value="MAGNESIUM AND COBALT EFFLUX PROTEIN CORC"/>
    <property type="match status" value="1"/>
</dbReference>
<dbReference type="FunFam" id="3.10.580.10:FF:000002">
    <property type="entry name" value="Magnesium/cobalt efflux protein CorC"/>
    <property type="match status" value="1"/>
</dbReference>
<keyword evidence="2" id="KW-0813">Transport</keyword>
<keyword evidence="5" id="KW-0129">CBS domain</keyword>
<evidence type="ECO:0000259" key="9">
    <source>
        <dbReference type="PROSITE" id="PS51371"/>
    </source>
</evidence>
<dbReference type="GO" id="GO:0005886">
    <property type="term" value="C:plasma membrane"/>
    <property type="evidence" value="ECO:0007669"/>
    <property type="project" value="TreeGrafter"/>
</dbReference>
<dbReference type="PANTHER" id="PTHR22777">
    <property type="entry name" value="HEMOLYSIN-RELATED"/>
    <property type="match status" value="1"/>
</dbReference>
<evidence type="ECO:0000256" key="7">
    <source>
        <dbReference type="ARBA" id="ARBA00037273"/>
    </source>
</evidence>
<name>A0A3B0ZQA3_9ZZZZ</name>
<evidence type="ECO:0000256" key="4">
    <source>
        <dbReference type="ARBA" id="ARBA00022842"/>
    </source>
</evidence>
<dbReference type="SUPFAM" id="SSF54631">
    <property type="entry name" value="CBS-domain pair"/>
    <property type="match status" value="1"/>
</dbReference>
<evidence type="ECO:0000256" key="1">
    <source>
        <dbReference type="ARBA" id="ARBA00006337"/>
    </source>
</evidence>
<dbReference type="SUPFAM" id="SSF56176">
    <property type="entry name" value="FAD-binding/transporter-associated domain-like"/>
    <property type="match status" value="1"/>
</dbReference>
<dbReference type="Gene3D" id="3.10.580.10">
    <property type="entry name" value="CBS-domain"/>
    <property type="match status" value="1"/>
</dbReference>
<dbReference type="AlphaFoldDB" id="A0A3B0ZQA3"/>
<dbReference type="EMBL" id="UOFM01000489">
    <property type="protein sequence ID" value="VAW82776.1"/>
    <property type="molecule type" value="Genomic_DNA"/>
</dbReference>
<dbReference type="SMART" id="SM01091">
    <property type="entry name" value="CorC_HlyC"/>
    <property type="match status" value="1"/>
</dbReference>
<comment type="similarity">
    <text evidence="1">Belongs to the UPF0053 family.</text>
</comment>
<reference evidence="10" key="1">
    <citation type="submission" date="2018-06" db="EMBL/GenBank/DDBJ databases">
        <authorList>
            <person name="Zhirakovskaya E."/>
        </authorList>
    </citation>
    <scope>NUCLEOTIDE SEQUENCE</scope>
</reference>
<dbReference type="InterPro" id="IPR036318">
    <property type="entry name" value="FAD-bd_PCMH-like_sf"/>
</dbReference>
<accession>A0A3B0ZQA3</accession>
<evidence type="ECO:0000256" key="8">
    <source>
        <dbReference type="ARBA" id="ARBA00040729"/>
    </source>
</evidence>
<keyword evidence="6" id="KW-0170">Cobalt</keyword>
<evidence type="ECO:0000313" key="10">
    <source>
        <dbReference type="EMBL" id="VAW82776.1"/>
    </source>
</evidence>
<dbReference type="InterPro" id="IPR046342">
    <property type="entry name" value="CBS_dom_sf"/>
</dbReference>
<dbReference type="PROSITE" id="PS51371">
    <property type="entry name" value="CBS"/>
    <property type="match status" value="2"/>
</dbReference>
<dbReference type="GO" id="GO:0050660">
    <property type="term" value="F:flavin adenine dinucleotide binding"/>
    <property type="evidence" value="ECO:0007669"/>
    <property type="project" value="InterPro"/>
</dbReference>
<protein>
    <recommendedName>
        <fullName evidence="8">Magnesium and cobalt efflux protein CorC</fullName>
    </recommendedName>
</protein>
<dbReference type="Pfam" id="PF21917">
    <property type="entry name" value="NMB0537_N"/>
    <property type="match status" value="1"/>
</dbReference>
<dbReference type="InterPro" id="IPR016169">
    <property type="entry name" value="FAD-bd_PCMH_sub2"/>
</dbReference>
<gene>
    <name evidence="10" type="ORF">MNBD_GAMMA14-1491</name>
</gene>
<dbReference type="CDD" id="cd04590">
    <property type="entry name" value="CBS_pair_CorC_HlyC_assoc"/>
    <property type="match status" value="1"/>
</dbReference>
<dbReference type="Pfam" id="PF00571">
    <property type="entry name" value="CBS"/>
    <property type="match status" value="2"/>
</dbReference>